<dbReference type="Proteomes" id="UP000284841">
    <property type="component" value="Unassembled WGS sequence"/>
</dbReference>
<keyword evidence="4" id="KW-1185">Reference proteome</keyword>
<evidence type="ECO:0000313" key="4">
    <source>
        <dbReference type="Proteomes" id="UP000284841"/>
    </source>
</evidence>
<dbReference type="InterPro" id="IPR033134">
    <property type="entry name" value="Asp/Glu_racemase_AS_2"/>
</dbReference>
<dbReference type="InterPro" id="IPR001920">
    <property type="entry name" value="Asp/Glu_race"/>
</dbReference>
<dbReference type="Gene3D" id="3.40.50.1860">
    <property type="match status" value="2"/>
</dbReference>
<dbReference type="STRING" id="1776384.GCA_900086585_01215"/>
<dbReference type="OrthoDB" id="9803739at2"/>
<dbReference type="PANTHER" id="PTHR21198">
    <property type="entry name" value="GLUTAMATE RACEMASE"/>
    <property type="match status" value="1"/>
</dbReference>
<protein>
    <submittedName>
        <fullName evidence="3">Amino acid racemase</fullName>
        <ecNumber evidence="3">5.1.1.-</ecNumber>
    </submittedName>
</protein>
<dbReference type="InterPro" id="IPR004380">
    <property type="entry name" value="Asp_race"/>
</dbReference>
<accession>A0A415DUF4</accession>
<dbReference type="EC" id="5.1.1.-" evidence="3"/>
<evidence type="ECO:0000313" key="3">
    <source>
        <dbReference type="EMBL" id="RHJ83734.1"/>
    </source>
</evidence>
<dbReference type="Pfam" id="PF01177">
    <property type="entry name" value="Asp_Glu_race"/>
    <property type="match status" value="1"/>
</dbReference>
<proteinExistence type="inferred from homology"/>
<sequence>MKTIGMIGGLSWHSSLQMYEYINNFIAEALGEYNCAKMVLANVNLQEVFVTRKDEQEKVLLEGAKQLEAAGCDFYIICSNTMHKHAPYLQSKVKTPLLHIADATAEAILEKGIKKIGLMGTRITMEEDFYRGRLAEQGLSVMIPTLEERKFIDHVLYDETGFGFVREESSKRFYQIADNLTRQGAEGVILGCTEIGLLMQQAHTDIPLFDTTMIHGQTAAKMAIEGDAQRSFLFQKQKTQD</sequence>
<evidence type="ECO:0000256" key="2">
    <source>
        <dbReference type="ARBA" id="ARBA00023235"/>
    </source>
</evidence>
<dbReference type="GeneID" id="83003598"/>
<dbReference type="AlphaFoldDB" id="A0A415DUF4"/>
<organism evidence="3 4">
    <name type="scientific">Emergencia timonensis</name>
    <dbReference type="NCBI Taxonomy" id="1776384"/>
    <lineage>
        <taxon>Bacteria</taxon>
        <taxon>Bacillati</taxon>
        <taxon>Bacillota</taxon>
        <taxon>Clostridia</taxon>
        <taxon>Peptostreptococcales</taxon>
        <taxon>Anaerovoracaceae</taxon>
        <taxon>Emergencia</taxon>
    </lineage>
</organism>
<dbReference type="NCBIfam" id="TIGR00035">
    <property type="entry name" value="asp_race"/>
    <property type="match status" value="1"/>
</dbReference>
<dbReference type="PROSITE" id="PS00924">
    <property type="entry name" value="ASP_GLU_RACEMASE_2"/>
    <property type="match status" value="1"/>
</dbReference>
<name>A0A415DUF4_9FIRM</name>
<keyword evidence="2 3" id="KW-0413">Isomerase</keyword>
<comment type="similarity">
    <text evidence="1">Belongs to the aspartate/glutamate racemases family.</text>
</comment>
<dbReference type="EMBL" id="QRMS01000008">
    <property type="protein sequence ID" value="RHJ83734.1"/>
    <property type="molecule type" value="Genomic_DNA"/>
</dbReference>
<comment type="caution">
    <text evidence="3">The sequence shown here is derived from an EMBL/GenBank/DDBJ whole genome shotgun (WGS) entry which is preliminary data.</text>
</comment>
<dbReference type="SUPFAM" id="SSF53681">
    <property type="entry name" value="Aspartate/glutamate racemase"/>
    <property type="match status" value="2"/>
</dbReference>
<gene>
    <name evidence="3" type="ORF">DW099_18610</name>
</gene>
<dbReference type="InterPro" id="IPR015942">
    <property type="entry name" value="Asp/Glu/hydantoin_racemase"/>
</dbReference>
<dbReference type="PANTHER" id="PTHR21198:SF7">
    <property type="entry name" value="ASPARTATE-GLUTAMATE RACEMASE FAMILY"/>
    <property type="match status" value="1"/>
</dbReference>
<dbReference type="RefSeq" id="WP_067535156.1">
    <property type="nucleotide sequence ID" value="NZ_AP025567.1"/>
</dbReference>
<evidence type="ECO:0000256" key="1">
    <source>
        <dbReference type="ARBA" id="ARBA00007847"/>
    </source>
</evidence>
<dbReference type="GO" id="GO:0047661">
    <property type="term" value="F:amino-acid racemase activity"/>
    <property type="evidence" value="ECO:0007669"/>
    <property type="project" value="InterPro"/>
</dbReference>
<reference evidence="3 4" key="1">
    <citation type="submission" date="2018-08" db="EMBL/GenBank/DDBJ databases">
        <title>A genome reference for cultivated species of the human gut microbiota.</title>
        <authorList>
            <person name="Zou Y."/>
            <person name="Xue W."/>
            <person name="Luo G."/>
        </authorList>
    </citation>
    <scope>NUCLEOTIDE SEQUENCE [LARGE SCALE GENOMIC DNA]</scope>
    <source>
        <strain evidence="3 4">AM07-24</strain>
    </source>
</reference>